<dbReference type="RefSeq" id="WP_167745706.1">
    <property type="nucleotide sequence ID" value="NZ_DF968236.1"/>
</dbReference>
<sequence>MNPHTPGPPGAAPRRGCNELDAVGRIKLFEVPGPGLSCLAAPVFEAGGKVAGALATSIRWSCSRSGTGSSGTPYATAQLASHI</sequence>
<organism evidence="2 3">
    <name type="scientific">Streptomyces azureus</name>
    <dbReference type="NCBI Taxonomy" id="146537"/>
    <lineage>
        <taxon>Bacteria</taxon>
        <taxon>Bacillati</taxon>
        <taxon>Actinomycetota</taxon>
        <taxon>Actinomycetes</taxon>
        <taxon>Kitasatosporales</taxon>
        <taxon>Streptomycetaceae</taxon>
        <taxon>Streptomyces</taxon>
    </lineage>
</organism>
<evidence type="ECO:0000313" key="3">
    <source>
        <dbReference type="Proteomes" id="UP000053859"/>
    </source>
</evidence>
<accession>A0A0K8PHY8</accession>
<gene>
    <name evidence="2" type="ORF">SAZU_2247</name>
</gene>
<evidence type="ECO:0000313" key="2">
    <source>
        <dbReference type="EMBL" id="GAP47510.1"/>
    </source>
</evidence>
<dbReference type="EMBL" id="DF968236">
    <property type="protein sequence ID" value="GAP47510.1"/>
    <property type="molecule type" value="Genomic_DNA"/>
</dbReference>
<reference evidence="2" key="1">
    <citation type="journal article" date="2015" name="Genome Announc.">
        <title>Draft Genome Sequence of Thiostrepton-Producing Streptomyces azureus ATCC 14921.</title>
        <authorList>
            <person name="Sakihara K."/>
            <person name="Maeda J."/>
            <person name="Tashiro K."/>
            <person name="Fujino Y."/>
            <person name="Kuhara S."/>
            <person name="Ohshima T."/>
            <person name="Ogata S."/>
            <person name="Doi K."/>
        </authorList>
    </citation>
    <scope>NUCLEOTIDE SEQUENCE [LARGE SCALE GENOMIC DNA]</scope>
    <source>
        <strain evidence="2">ATCC14921</strain>
    </source>
</reference>
<feature type="compositionally biased region" description="Polar residues" evidence="1">
    <location>
        <begin position="73"/>
        <end position="83"/>
    </location>
</feature>
<evidence type="ECO:0000256" key="1">
    <source>
        <dbReference type="SAM" id="MobiDB-lite"/>
    </source>
</evidence>
<name>A0A0K8PHY8_STRAJ</name>
<keyword evidence="3" id="KW-1185">Reference proteome</keyword>
<dbReference type="PATRIC" id="fig|146537.3.peg.2367"/>
<protein>
    <submittedName>
        <fullName evidence="2">Transcriptional regulator, IclR family</fullName>
    </submittedName>
</protein>
<proteinExistence type="predicted"/>
<dbReference type="Proteomes" id="UP000053859">
    <property type="component" value="Unassembled WGS sequence"/>
</dbReference>
<feature type="region of interest" description="Disordered" evidence="1">
    <location>
        <begin position="64"/>
        <end position="83"/>
    </location>
</feature>
<dbReference type="AlphaFoldDB" id="A0A0K8PHY8"/>